<feature type="transmembrane region" description="Helical" evidence="1">
    <location>
        <begin position="28"/>
        <end position="54"/>
    </location>
</feature>
<keyword evidence="1" id="KW-0472">Membrane</keyword>
<name>A0A8J7W4L9_9EURY</name>
<keyword evidence="3" id="KW-1185">Reference proteome</keyword>
<comment type="caution">
    <text evidence="2">The sequence shown here is derived from an EMBL/GenBank/DDBJ whole genome shotgun (WGS) entry which is preliminary data.</text>
</comment>
<dbReference type="EMBL" id="JWHL01000001">
    <property type="protein sequence ID" value="MBR1368179.1"/>
    <property type="molecule type" value="Genomic_DNA"/>
</dbReference>
<proteinExistence type="predicted"/>
<evidence type="ECO:0000313" key="2">
    <source>
        <dbReference type="EMBL" id="MBR1368179.1"/>
    </source>
</evidence>
<organism evidence="2 3">
    <name type="scientific">Methanocalculus chunghsingensis</name>
    <dbReference type="NCBI Taxonomy" id="156457"/>
    <lineage>
        <taxon>Archaea</taxon>
        <taxon>Methanobacteriati</taxon>
        <taxon>Methanobacteriota</taxon>
        <taxon>Stenosarchaea group</taxon>
        <taxon>Methanomicrobia</taxon>
        <taxon>Methanomicrobiales</taxon>
        <taxon>Methanocalculaceae</taxon>
        <taxon>Methanocalculus</taxon>
    </lineage>
</organism>
<dbReference type="AlphaFoldDB" id="A0A8J7W4L9"/>
<gene>
    <name evidence="2" type="ORF">RJ53_01195</name>
</gene>
<reference evidence="2" key="1">
    <citation type="submission" date="2014-12" db="EMBL/GenBank/DDBJ databases">
        <authorList>
            <person name="Huang H.-H."/>
            <person name="Chen S.-C."/>
            <person name="Lai M.-C."/>
        </authorList>
    </citation>
    <scope>NUCLEOTIDE SEQUENCE</scope>
    <source>
        <strain evidence="2">K1F9705b</strain>
    </source>
</reference>
<evidence type="ECO:0000313" key="3">
    <source>
        <dbReference type="Proteomes" id="UP000730161"/>
    </source>
</evidence>
<accession>A0A8J7W4L9</accession>
<dbReference type="RefSeq" id="WP_211529776.1">
    <property type="nucleotide sequence ID" value="NZ_JWHL01000001.1"/>
</dbReference>
<keyword evidence="1" id="KW-0812">Transmembrane</keyword>
<keyword evidence="1" id="KW-1133">Transmembrane helix</keyword>
<dbReference type="OrthoDB" id="64860at2157"/>
<protein>
    <recommendedName>
        <fullName evidence="4">TM2 domain-containing protein</fullName>
    </recommendedName>
</protein>
<sequence length="69" mass="7599">MASPVLAVILSFFIPGLGQFYTGQFLKAIALFILAVIFAGLSTVLIGIPFYLIIWIYSMYDAYTTAEGR</sequence>
<evidence type="ECO:0000256" key="1">
    <source>
        <dbReference type="SAM" id="Phobius"/>
    </source>
</evidence>
<evidence type="ECO:0008006" key="4">
    <source>
        <dbReference type="Google" id="ProtNLM"/>
    </source>
</evidence>
<dbReference type="Proteomes" id="UP000730161">
    <property type="component" value="Unassembled WGS sequence"/>
</dbReference>